<evidence type="ECO:0000256" key="9">
    <source>
        <dbReference type="SAM" id="MobiDB-lite"/>
    </source>
</evidence>
<dbReference type="Pfam" id="PF02518">
    <property type="entry name" value="HATPase_c"/>
    <property type="match status" value="1"/>
</dbReference>
<dbReference type="SUPFAM" id="SSF55874">
    <property type="entry name" value="ATPase domain of HSP90 chaperone/DNA topoisomerase II/histidine kinase"/>
    <property type="match status" value="1"/>
</dbReference>
<dbReference type="InterPro" id="IPR011712">
    <property type="entry name" value="Sig_transdc_His_kin_sub3_dim/P"/>
</dbReference>
<feature type="transmembrane region" description="Helical" evidence="10">
    <location>
        <begin position="161"/>
        <end position="183"/>
    </location>
</feature>
<dbReference type="EC" id="2.7.13.3" evidence="2"/>
<feature type="compositionally biased region" description="Low complexity" evidence="9">
    <location>
        <begin position="1"/>
        <end position="26"/>
    </location>
</feature>
<name>A0ABP9GVE4_9ACTN</name>
<feature type="transmembrane region" description="Helical" evidence="10">
    <location>
        <begin position="429"/>
        <end position="446"/>
    </location>
</feature>
<evidence type="ECO:0000256" key="3">
    <source>
        <dbReference type="ARBA" id="ARBA00022553"/>
    </source>
</evidence>
<keyword evidence="10" id="KW-0812">Transmembrane</keyword>
<dbReference type="SMART" id="SM00387">
    <property type="entry name" value="HATPase_c"/>
    <property type="match status" value="1"/>
</dbReference>
<evidence type="ECO:0000256" key="6">
    <source>
        <dbReference type="ARBA" id="ARBA00022777"/>
    </source>
</evidence>
<feature type="transmembrane region" description="Helical" evidence="10">
    <location>
        <begin position="341"/>
        <end position="364"/>
    </location>
</feature>
<dbReference type="InterPro" id="IPR036890">
    <property type="entry name" value="HATPase_C_sf"/>
</dbReference>
<organism evidence="12 13">
    <name type="scientific">Yinghuangia aomiensis</name>
    <dbReference type="NCBI Taxonomy" id="676205"/>
    <lineage>
        <taxon>Bacteria</taxon>
        <taxon>Bacillati</taxon>
        <taxon>Actinomycetota</taxon>
        <taxon>Actinomycetes</taxon>
        <taxon>Kitasatosporales</taxon>
        <taxon>Streptomycetaceae</taxon>
        <taxon>Yinghuangia</taxon>
    </lineage>
</organism>
<dbReference type="EMBL" id="BAABHS010000002">
    <property type="protein sequence ID" value="GAA4948923.1"/>
    <property type="molecule type" value="Genomic_DNA"/>
</dbReference>
<dbReference type="InterPro" id="IPR050482">
    <property type="entry name" value="Sensor_HK_TwoCompSys"/>
</dbReference>
<dbReference type="Gene3D" id="1.20.5.1930">
    <property type="match status" value="1"/>
</dbReference>
<dbReference type="InterPro" id="IPR003594">
    <property type="entry name" value="HATPase_dom"/>
</dbReference>
<comment type="catalytic activity">
    <reaction evidence="1">
        <text>ATP + protein L-histidine = ADP + protein N-phospho-L-histidine.</text>
        <dbReference type="EC" id="2.7.13.3"/>
    </reaction>
</comment>
<accession>A0ABP9GVE4</accession>
<evidence type="ECO:0000259" key="11">
    <source>
        <dbReference type="SMART" id="SM00387"/>
    </source>
</evidence>
<dbReference type="Pfam" id="PF07730">
    <property type="entry name" value="HisKA_3"/>
    <property type="match status" value="1"/>
</dbReference>
<keyword evidence="10" id="KW-1133">Transmembrane helix</keyword>
<evidence type="ECO:0000256" key="1">
    <source>
        <dbReference type="ARBA" id="ARBA00000085"/>
    </source>
</evidence>
<feature type="transmembrane region" description="Helical" evidence="10">
    <location>
        <begin position="227"/>
        <end position="250"/>
    </location>
</feature>
<evidence type="ECO:0000256" key="5">
    <source>
        <dbReference type="ARBA" id="ARBA00022741"/>
    </source>
</evidence>
<dbReference type="PANTHER" id="PTHR24421:SF10">
    <property type="entry name" value="NITRATE_NITRITE SENSOR PROTEIN NARQ"/>
    <property type="match status" value="1"/>
</dbReference>
<feature type="domain" description="Histidine kinase/HSP90-like ATPase" evidence="11">
    <location>
        <begin position="692"/>
        <end position="783"/>
    </location>
</feature>
<keyword evidence="6" id="KW-0418">Kinase</keyword>
<keyword evidence="7" id="KW-0067">ATP-binding</keyword>
<gene>
    <name evidence="12" type="ORF">GCM10023205_06430</name>
</gene>
<feature type="transmembrane region" description="Helical" evidence="10">
    <location>
        <begin position="370"/>
        <end position="389"/>
    </location>
</feature>
<evidence type="ECO:0000256" key="7">
    <source>
        <dbReference type="ARBA" id="ARBA00022840"/>
    </source>
</evidence>
<keyword evidence="5" id="KW-0547">Nucleotide-binding</keyword>
<feature type="transmembrane region" description="Helical" evidence="10">
    <location>
        <begin position="401"/>
        <end position="423"/>
    </location>
</feature>
<keyword evidence="10" id="KW-0472">Membrane</keyword>
<feature type="compositionally biased region" description="Low complexity" evidence="9">
    <location>
        <begin position="37"/>
        <end position="69"/>
    </location>
</feature>
<evidence type="ECO:0000256" key="8">
    <source>
        <dbReference type="ARBA" id="ARBA00023012"/>
    </source>
</evidence>
<sequence>MGEGSAALAAAGGNAAAPTTGALAGSETASADPKALATGGTRRTAAPRESTAPAAAADDADPTASAADTAPALATGAAAAIPTRANGTAGRSRLADPAPVLPPTAVELLSADPPVGRIRAAVRRVPERVLVRVAAVLAVVSVVSMAVYPLCHAWVGRRVDLMPLSYGDVVLGSAWPVIGAFVVRGRPRNPVGWLLMVPASYGPYLLISLYGVTSARIADAPLPGGSAALWLGTWGFTQYFVVVPMLLLLFPDGHLPGPRWRFAAYGIFALAGIAALAAMLHEGSVDVTEEAANPLGIPGTGWLRYIVVVVAFTTLFPGTLLAAGSVIVRTKRAVGVQRAQLHWLALGGIGMMLFWAVSFILTGWQLTEGLFALGLLCPPVGIAVAMLRYRMFDVVVVLNRTVVFIVLTALMVGAYAGLVLGVGHFAPKSTVGIVAVAVVALLAAFGRDAVQKGVDRWLFGHRYDPYAVVARVGRHVAPASEPTEALQRLVDALRKALRLPYVAFHGHGGVQAVSGDPVAGWRVVPAPALGQDIGELHVGLRPGNERWTPEEQAAVEEVAARAATLAYAAGLVADVARSRARIVVAREEERRRLRADLHDGVGPSLAGTAHQLDSLARRIDGAGHPDLADRARGIRDRLRQTVTDLRSVVHGLRPPILDQLGVAGALRDLVAGYETPHCTVDLGPGLDTLPAAVEVAAYAIAAEAVNNAVRHSAAGELRLSAAVRAGTLVVEVADNGCGMPVHPHAGVGLRSMGERAGEVGGRVDVLPTPGGGTIIRASLPGGQEQ</sequence>
<evidence type="ECO:0000256" key="2">
    <source>
        <dbReference type="ARBA" id="ARBA00012438"/>
    </source>
</evidence>
<dbReference type="PANTHER" id="PTHR24421">
    <property type="entry name" value="NITRATE/NITRITE SENSOR PROTEIN NARX-RELATED"/>
    <property type="match status" value="1"/>
</dbReference>
<dbReference type="Proteomes" id="UP001500466">
    <property type="component" value="Unassembled WGS sequence"/>
</dbReference>
<comment type="caution">
    <text evidence="12">The sequence shown here is derived from an EMBL/GenBank/DDBJ whole genome shotgun (WGS) entry which is preliminary data.</text>
</comment>
<evidence type="ECO:0000313" key="12">
    <source>
        <dbReference type="EMBL" id="GAA4948923.1"/>
    </source>
</evidence>
<keyword evidence="4" id="KW-0808">Transferase</keyword>
<reference evidence="13" key="1">
    <citation type="journal article" date="2019" name="Int. J. Syst. Evol. Microbiol.">
        <title>The Global Catalogue of Microorganisms (GCM) 10K type strain sequencing project: providing services to taxonomists for standard genome sequencing and annotation.</title>
        <authorList>
            <consortium name="The Broad Institute Genomics Platform"/>
            <consortium name="The Broad Institute Genome Sequencing Center for Infectious Disease"/>
            <person name="Wu L."/>
            <person name="Ma J."/>
        </authorList>
    </citation>
    <scope>NUCLEOTIDE SEQUENCE [LARGE SCALE GENOMIC DNA]</scope>
    <source>
        <strain evidence="13">JCM 17986</strain>
    </source>
</reference>
<proteinExistence type="predicted"/>
<feature type="transmembrane region" description="Helical" evidence="10">
    <location>
        <begin position="190"/>
        <end position="207"/>
    </location>
</feature>
<dbReference type="CDD" id="cd16917">
    <property type="entry name" value="HATPase_UhpB-NarQ-NarX-like"/>
    <property type="match status" value="1"/>
</dbReference>
<feature type="transmembrane region" description="Helical" evidence="10">
    <location>
        <begin position="301"/>
        <end position="329"/>
    </location>
</feature>
<feature type="region of interest" description="Disordered" evidence="9">
    <location>
        <begin position="1"/>
        <end position="69"/>
    </location>
</feature>
<dbReference type="Gene3D" id="3.30.565.10">
    <property type="entry name" value="Histidine kinase-like ATPase, C-terminal domain"/>
    <property type="match status" value="1"/>
</dbReference>
<evidence type="ECO:0000256" key="4">
    <source>
        <dbReference type="ARBA" id="ARBA00022679"/>
    </source>
</evidence>
<keyword evidence="3" id="KW-0597">Phosphoprotein</keyword>
<feature type="transmembrane region" description="Helical" evidence="10">
    <location>
        <begin position="129"/>
        <end position="155"/>
    </location>
</feature>
<evidence type="ECO:0000256" key="10">
    <source>
        <dbReference type="SAM" id="Phobius"/>
    </source>
</evidence>
<keyword evidence="8" id="KW-0902">Two-component regulatory system</keyword>
<evidence type="ECO:0000313" key="13">
    <source>
        <dbReference type="Proteomes" id="UP001500466"/>
    </source>
</evidence>
<keyword evidence="13" id="KW-1185">Reference proteome</keyword>
<protein>
    <recommendedName>
        <fullName evidence="2">histidine kinase</fullName>
        <ecNumber evidence="2">2.7.13.3</ecNumber>
    </recommendedName>
</protein>
<feature type="transmembrane region" description="Helical" evidence="10">
    <location>
        <begin position="262"/>
        <end position="281"/>
    </location>
</feature>